<dbReference type="PROSITE" id="PS50932">
    <property type="entry name" value="HTH_LACI_2"/>
    <property type="match status" value="1"/>
</dbReference>
<feature type="domain" description="HTH lacI-type" evidence="4">
    <location>
        <begin position="12"/>
        <end position="66"/>
    </location>
</feature>
<dbReference type="SUPFAM" id="SSF53822">
    <property type="entry name" value="Periplasmic binding protein-like I"/>
    <property type="match status" value="1"/>
</dbReference>
<evidence type="ECO:0000313" key="5">
    <source>
        <dbReference type="EMBL" id="OZI32277.1"/>
    </source>
</evidence>
<dbReference type="InterPro" id="IPR028082">
    <property type="entry name" value="Peripla_BP_I"/>
</dbReference>
<evidence type="ECO:0000259" key="4">
    <source>
        <dbReference type="PROSITE" id="PS50932"/>
    </source>
</evidence>
<accession>A0A261S5M0</accession>
<evidence type="ECO:0000256" key="3">
    <source>
        <dbReference type="ARBA" id="ARBA00023163"/>
    </source>
</evidence>
<dbReference type="SMART" id="SM00354">
    <property type="entry name" value="HTH_LACI"/>
    <property type="match status" value="1"/>
</dbReference>
<dbReference type="Proteomes" id="UP000216020">
    <property type="component" value="Unassembled WGS sequence"/>
</dbReference>
<dbReference type="EMBL" id="NEVM01000005">
    <property type="protein sequence ID" value="OZI32277.1"/>
    <property type="molecule type" value="Genomic_DNA"/>
</dbReference>
<keyword evidence="1" id="KW-0805">Transcription regulation</keyword>
<keyword evidence="3" id="KW-0804">Transcription</keyword>
<proteinExistence type="predicted"/>
<name>A0A261S5M0_9BORD</name>
<dbReference type="Pfam" id="PF00356">
    <property type="entry name" value="LacI"/>
    <property type="match status" value="1"/>
</dbReference>
<dbReference type="GO" id="GO:0003700">
    <property type="term" value="F:DNA-binding transcription factor activity"/>
    <property type="evidence" value="ECO:0007669"/>
    <property type="project" value="TreeGrafter"/>
</dbReference>
<evidence type="ECO:0000313" key="6">
    <source>
        <dbReference type="Proteomes" id="UP000216020"/>
    </source>
</evidence>
<reference evidence="6" key="1">
    <citation type="submission" date="2017-05" db="EMBL/GenBank/DDBJ databases">
        <title>Complete and WGS of Bordetella genogroups.</title>
        <authorList>
            <person name="Spilker T."/>
            <person name="Lipuma J."/>
        </authorList>
    </citation>
    <scope>NUCLEOTIDE SEQUENCE [LARGE SCALE GENOMIC DNA]</scope>
    <source>
        <strain evidence="6">AU16122</strain>
    </source>
</reference>
<sequence length="346" mass="36388">MPGVPQKPPQRLSIIDIAHDAGVSPATVSRAFNRPDLLKPDTLQRIKTVARRHGFRPNRVGSSLRSGSTRTLGMVLPTLRNPVFAECFEGAEQYAHAQGYSVMVASTGYAPATEADAVQSLIDHQVEGLILTVGNAARSATLRMLAGQNLPYVLAYNESSTHPFVSVDNGAAAGDMVSLLAARGHRRIAIVSGPLTASDRARRRLAGARGQARKLGLEEVVHLPMASHTEADGERLRGLLRARPAPTALFCSNDLLAASVISRLRGLGLSVPADISVCGFDGMTFARLLVPPLTTIEQPSHDIGARACANLLACLQGETPPSVRLAHRLIPGGTVAAATSAASTAS</sequence>
<evidence type="ECO:0000256" key="1">
    <source>
        <dbReference type="ARBA" id="ARBA00023015"/>
    </source>
</evidence>
<organism evidence="5 6">
    <name type="scientific">Bordetella genomosp. 10</name>
    <dbReference type="NCBI Taxonomy" id="1416804"/>
    <lineage>
        <taxon>Bacteria</taxon>
        <taxon>Pseudomonadati</taxon>
        <taxon>Pseudomonadota</taxon>
        <taxon>Betaproteobacteria</taxon>
        <taxon>Burkholderiales</taxon>
        <taxon>Alcaligenaceae</taxon>
        <taxon>Bordetella</taxon>
    </lineage>
</organism>
<dbReference type="Gene3D" id="1.10.260.40">
    <property type="entry name" value="lambda repressor-like DNA-binding domains"/>
    <property type="match status" value="1"/>
</dbReference>
<dbReference type="SUPFAM" id="SSF47413">
    <property type="entry name" value="lambda repressor-like DNA-binding domains"/>
    <property type="match status" value="1"/>
</dbReference>
<dbReference type="InterPro" id="IPR010982">
    <property type="entry name" value="Lambda_DNA-bd_dom_sf"/>
</dbReference>
<keyword evidence="2" id="KW-0238">DNA-binding</keyword>
<dbReference type="PANTHER" id="PTHR30146">
    <property type="entry name" value="LACI-RELATED TRANSCRIPTIONAL REPRESSOR"/>
    <property type="match status" value="1"/>
</dbReference>
<dbReference type="InterPro" id="IPR000843">
    <property type="entry name" value="HTH_LacI"/>
</dbReference>
<dbReference type="AlphaFoldDB" id="A0A261S5M0"/>
<dbReference type="InterPro" id="IPR046335">
    <property type="entry name" value="LacI/GalR-like_sensor"/>
</dbReference>
<dbReference type="Pfam" id="PF13377">
    <property type="entry name" value="Peripla_BP_3"/>
    <property type="match status" value="1"/>
</dbReference>
<dbReference type="PANTHER" id="PTHR30146:SF109">
    <property type="entry name" value="HTH-TYPE TRANSCRIPTIONAL REGULATOR GALS"/>
    <property type="match status" value="1"/>
</dbReference>
<dbReference type="GO" id="GO:0000976">
    <property type="term" value="F:transcription cis-regulatory region binding"/>
    <property type="evidence" value="ECO:0007669"/>
    <property type="project" value="TreeGrafter"/>
</dbReference>
<comment type="caution">
    <text evidence="5">The sequence shown here is derived from an EMBL/GenBank/DDBJ whole genome shotgun (WGS) entry which is preliminary data.</text>
</comment>
<dbReference type="CDD" id="cd01392">
    <property type="entry name" value="HTH_LacI"/>
    <property type="match status" value="1"/>
</dbReference>
<evidence type="ECO:0000256" key="2">
    <source>
        <dbReference type="ARBA" id="ARBA00023125"/>
    </source>
</evidence>
<gene>
    <name evidence="5" type="ORF">CAL29_31180</name>
</gene>
<protein>
    <submittedName>
        <fullName evidence="5">LacI family transcriptional regulator</fullName>
    </submittedName>
</protein>
<dbReference type="Gene3D" id="3.40.50.2300">
    <property type="match status" value="2"/>
</dbReference>
<keyword evidence="6" id="KW-1185">Reference proteome</keyword>